<comment type="caution">
    <text evidence="1">The sequence shown here is derived from an EMBL/GenBank/DDBJ whole genome shotgun (WGS) entry which is preliminary data.</text>
</comment>
<dbReference type="AlphaFoldDB" id="A0A5A7Q1A9"/>
<protein>
    <submittedName>
        <fullName evidence="1">5'-nucleotidase SurE</fullName>
    </submittedName>
</protein>
<accession>A0A5A7Q1A9</accession>
<organism evidence="1 2">
    <name type="scientific">Striga asiatica</name>
    <name type="common">Asiatic witchweed</name>
    <name type="synonym">Buchnera asiatica</name>
    <dbReference type="NCBI Taxonomy" id="4170"/>
    <lineage>
        <taxon>Eukaryota</taxon>
        <taxon>Viridiplantae</taxon>
        <taxon>Streptophyta</taxon>
        <taxon>Embryophyta</taxon>
        <taxon>Tracheophyta</taxon>
        <taxon>Spermatophyta</taxon>
        <taxon>Magnoliopsida</taxon>
        <taxon>eudicotyledons</taxon>
        <taxon>Gunneridae</taxon>
        <taxon>Pentapetalae</taxon>
        <taxon>asterids</taxon>
        <taxon>lamiids</taxon>
        <taxon>Lamiales</taxon>
        <taxon>Orobanchaceae</taxon>
        <taxon>Buchnereae</taxon>
        <taxon>Striga</taxon>
    </lineage>
</organism>
<evidence type="ECO:0000313" key="2">
    <source>
        <dbReference type="Proteomes" id="UP000325081"/>
    </source>
</evidence>
<evidence type="ECO:0000313" key="1">
    <source>
        <dbReference type="EMBL" id="GER38935.1"/>
    </source>
</evidence>
<keyword evidence="2" id="KW-1185">Reference proteome</keyword>
<dbReference type="Proteomes" id="UP000325081">
    <property type="component" value="Unassembled WGS sequence"/>
</dbReference>
<proteinExistence type="predicted"/>
<gene>
    <name evidence="1" type="ORF">STAS_15486</name>
</gene>
<sequence>MGQTLRSQRLRRAVDSLRHHFSYVSITWRIMDNRPLPSIAETNTTVTDLWYQSLNFFRHSIDNTFVHFCILFPSQKIHLVNHNHQTPPFLDSPPGNDYFSMIHAPSTFCNLFLQTKGTYNISDKLTRHKDRFTRRLVLNYLFSIKNQSNYVSPHEMLPRLHNAQR</sequence>
<name>A0A5A7Q1A9_STRAF</name>
<reference evidence="2" key="1">
    <citation type="journal article" date="2019" name="Curr. Biol.">
        <title>Genome Sequence of Striga asiatica Provides Insight into the Evolution of Plant Parasitism.</title>
        <authorList>
            <person name="Yoshida S."/>
            <person name="Kim S."/>
            <person name="Wafula E.K."/>
            <person name="Tanskanen J."/>
            <person name="Kim Y.M."/>
            <person name="Honaas L."/>
            <person name="Yang Z."/>
            <person name="Spallek T."/>
            <person name="Conn C.E."/>
            <person name="Ichihashi Y."/>
            <person name="Cheong K."/>
            <person name="Cui S."/>
            <person name="Der J.P."/>
            <person name="Gundlach H."/>
            <person name="Jiao Y."/>
            <person name="Hori C."/>
            <person name="Ishida J.K."/>
            <person name="Kasahara H."/>
            <person name="Kiba T."/>
            <person name="Kim M.S."/>
            <person name="Koo N."/>
            <person name="Laohavisit A."/>
            <person name="Lee Y.H."/>
            <person name="Lumba S."/>
            <person name="McCourt P."/>
            <person name="Mortimer J.C."/>
            <person name="Mutuku J.M."/>
            <person name="Nomura T."/>
            <person name="Sasaki-Sekimoto Y."/>
            <person name="Seto Y."/>
            <person name="Wang Y."/>
            <person name="Wakatake T."/>
            <person name="Sakakibara H."/>
            <person name="Demura T."/>
            <person name="Yamaguchi S."/>
            <person name="Yoneyama K."/>
            <person name="Manabe R.I."/>
            <person name="Nelson D.C."/>
            <person name="Schulman A.H."/>
            <person name="Timko M.P."/>
            <person name="dePamphilis C.W."/>
            <person name="Choi D."/>
            <person name="Shirasu K."/>
        </authorList>
    </citation>
    <scope>NUCLEOTIDE SEQUENCE [LARGE SCALE GENOMIC DNA]</scope>
    <source>
        <strain evidence="2">cv. UVA1</strain>
    </source>
</reference>
<dbReference type="EMBL" id="BKCP01005561">
    <property type="protein sequence ID" value="GER38935.1"/>
    <property type="molecule type" value="Genomic_DNA"/>
</dbReference>